<evidence type="ECO:0000313" key="3">
    <source>
        <dbReference type="Proteomes" id="UP001304650"/>
    </source>
</evidence>
<proteinExistence type="predicted"/>
<dbReference type="RefSeq" id="WP_314802890.1">
    <property type="nucleotide sequence ID" value="NZ_CP130319.1"/>
</dbReference>
<organism evidence="2 3">
    <name type="scientific">Paenibacillus roseopurpureus</name>
    <dbReference type="NCBI Taxonomy" id="2918901"/>
    <lineage>
        <taxon>Bacteria</taxon>
        <taxon>Bacillati</taxon>
        <taxon>Bacillota</taxon>
        <taxon>Bacilli</taxon>
        <taxon>Bacillales</taxon>
        <taxon>Paenibacillaceae</taxon>
        <taxon>Paenibacillus</taxon>
    </lineage>
</organism>
<protein>
    <recommendedName>
        <fullName evidence="4">S-adenosylmethionine decarboxylase</fullName>
    </recommendedName>
</protein>
<dbReference type="KEGG" id="proo:MJB10_06885"/>
<evidence type="ECO:0000313" key="2">
    <source>
        <dbReference type="EMBL" id="WNR45821.1"/>
    </source>
</evidence>
<name>A0AA96LSN3_9BACL</name>
<evidence type="ECO:0000256" key="1">
    <source>
        <dbReference type="SAM" id="Phobius"/>
    </source>
</evidence>
<keyword evidence="1" id="KW-0812">Transmembrane</keyword>
<feature type="transmembrane region" description="Helical" evidence="1">
    <location>
        <begin position="9"/>
        <end position="27"/>
    </location>
</feature>
<keyword evidence="1" id="KW-1133">Transmembrane helix</keyword>
<keyword evidence="1" id="KW-0472">Membrane</keyword>
<accession>A0AA96LSN3</accession>
<dbReference type="Proteomes" id="UP001304650">
    <property type="component" value="Chromosome"/>
</dbReference>
<gene>
    <name evidence="2" type="ORF">MJB10_06885</name>
</gene>
<sequence length="178" mass="20287">MKQRVARKTILYGVVLFLIIWPIYQLFHMGGSHKEEHDTKHLLFQVSLFQMEMLKSSLEEAAQSKTTDELNAVKQALYAAAYTHERLVIAVGGEDELTLLASTDQLSQFVQRLQLGGERALKGDEIQTLKEAQKQYNSMYEVYEKMMASNGDIISSQNSKLSELDRNLTAFLRKKGLQ</sequence>
<dbReference type="AlphaFoldDB" id="A0AA96LSN3"/>
<keyword evidence="3" id="KW-1185">Reference proteome</keyword>
<evidence type="ECO:0008006" key="4">
    <source>
        <dbReference type="Google" id="ProtNLM"/>
    </source>
</evidence>
<reference evidence="2" key="1">
    <citation type="submission" date="2022-02" db="EMBL/GenBank/DDBJ databases">
        <title>Paenibacillus sp. MBLB1832 Whole Genome Shotgun Sequencing.</title>
        <authorList>
            <person name="Hwang C.Y."/>
            <person name="Cho E.-S."/>
            <person name="Seo M.-J."/>
        </authorList>
    </citation>
    <scope>NUCLEOTIDE SEQUENCE</scope>
    <source>
        <strain evidence="2">MBLB1832</strain>
    </source>
</reference>
<dbReference type="EMBL" id="CP130319">
    <property type="protein sequence ID" value="WNR45821.1"/>
    <property type="molecule type" value="Genomic_DNA"/>
</dbReference>